<organism evidence="2 3">
    <name type="scientific">Streblomastix strix</name>
    <dbReference type="NCBI Taxonomy" id="222440"/>
    <lineage>
        <taxon>Eukaryota</taxon>
        <taxon>Metamonada</taxon>
        <taxon>Preaxostyla</taxon>
        <taxon>Oxymonadida</taxon>
        <taxon>Streblomastigidae</taxon>
        <taxon>Streblomastix</taxon>
    </lineage>
</organism>
<feature type="non-terminal residue" evidence="2">
    <location>
        <position position="22"/>
    </location>
</feature>
<dbReference type="AlphaFoldDB" id="A0A5J4T2S1"/>
<reference evidence="2 3" key="1">
    <citation type="submission" date="2019-03" db="EMBL/GenBank/DDBJ databases">
        <title>Single cell metagenomics reveals metabolic interactions within the superorganism composed of flagellate Streblomastix strix and complex community of Bacteroidetes bacteria on its surface.</title>
        <authorList>
            <person name="Treitli S.C."/>
            <person name="Kolisko M."/>
            <person name="Husnik F."/>
            <person name="Keeling P."/>
            <person name="Hampl V."/>
        </authorList>
    </citation>
    <scope>NUCLEOTIDE SEQUENCE [LARGE SCALE GENOMIC DNA]</scope>
    <source>
        <strain evidence="2">ST1C</strain>
    </source>
</reference>
<dbReference type="EMBL" id="SNRW01039419">
    <property type="protein sequence ID" value="KAA6352726.1"/>
    <property type="molecule type" value="Genomic_DNA"/>
</dbReference>
<evidence type="ECO:0000313" key="3">
    <source>
        <dbReference type="Proteomes" id="UP000324800"/>
    </source>
</evidence>
<evidence type="ECO:0000256" key="1">
    <source>
        <dbReference type="SAM" id="MobiDB-lite"/>
    </source>
</evidence>
<protein>
    <submittedName>
        <fullName evidence="2">Uncharacterized protein</fullName>
    </submittedName>
</protein>
<proteinExistence type="predicted"/>
<sequence>MIDVPSDENRPINDLIGGNTEE</sequence>
<accession>A0A5J4T2S1</accession>
<feature type="region of interest" description="Disordered" evidence="1">
    <location>
        <begin position="1"/>
        <end position="22"/>
    </location>
</feature>
<name>A0A5J4T2S1_9EUKA</name>
<gene>
    <name evidence="2" type="ORF">EZS28_051747</name>
</gene>
<comment type="caution">
    <text evidence="2">The sequence shown here is derived from an EMBL/GenBank/DDBJ whole genome shotgun (WGS) entry which is preliminary data.</text>
</comment>
<dbReference type="Proteomes" id="UP000324800">
    <property type="component" value="Unassembled WGS sequence"/>
</dbReference>
<evidence type="ECO:0000313" key="2">
    <source>
        <dbReference type="EMBL" id="KAA6352726.1"/>
    </source>
</evidence>